<evidence type="ECO:0000256" key="11">
    <source>
        <dbReference type="ARBA" id="ARBA00071571"/>
    </source>
</evidence>
<evidence type="ECO:0000256" key="1">
    <source>
        <dbReference type="ARBA" id="ARBA00005190"/>
    </source>
</evidence>
<evidence type="ECO:0000256" key="2">
    <source>
        <dbReference type="ARBA" id="ARBA00009156"/>
    </source>
</evidence>
<evidence type="ECO:0000256" key="6">
    <source>
        <dbReference type="ARBA" id="ARBA00022777"/>
    </source>
</evidence>
<dbReference type="GO" id="GO:0005524">
    <property type="term" value="F:ATP binding"/>
    <property type="evidence" value="ECO:0007669"/>
    <property type="project" value="UniProtKB-KW"/>
</dbReference>
<dbReference type="PROSITE" id="PS00445">
    <property type="entry name" value="FGGY_KINASES_2"/>
    <property type="match status" value="1"/>
</dbReference>
<evidence type="ECO:0000256" key="8">
    <source>
        <dbReference type="ARBA" id="ARBA00022840"/>
    </source>
</evidence>
<dbReference type="Gene3D" id="3.30.420.40">
    <property type="match status" value="2"/>
</dbReference>
<evidence type="ECO:0000313" key="17">
    <source>
        <dbReference type="Proteomes" id="UP001054837"/>
    </source>
</evidence>
<organism evidence="16 17">
    <name type="scientific">Caerostris darwini</name>
    <dbReference type="NCBI Taxonomy" id="1538125"/>
    <lineage>
        <taxon>Eukaryota</taxon>
        <taxon>Metazoa</taxon>
        <taxon>Ecdysozoa</taxon>
        <taxon>Arthropoda</taxon>
        <taxon>Chelicerata</taxon>
        <taxon>Arachnida</taxon>
        <taxon>Araneae</taxon>
        <taxon>Araneomorphae</taxon>
        <taxon>Entelegynae</taxon>
        <taxon>Araneoidea</taxon>
        <taxon>Araneidae</taxon>
        <taxon>Caerostris</taxon>
    </lineage>
</organism>
<comment type="catalytic activity">
    <reaction evidence="10">
        <text>glycerol + ATP = sn-glycerol 3-phosphate + ADP + H(+)</text>
        <dbReference type="Rhea" id="RHEA:21644"/>
        <dbReference type="ChEBI" id="CHEBI:15378"/>
        <dbReference type="ChEBI" id="CHEBI:17754"/>
        <dbReference type="ChEBI" id="CHEBI:30616"/>
        <dbReference type="ChEBI" id="CHEBI:57597"/>
        <dbReference type="ChEBI" id="CHEBI:456216"/>
        <dbReference type="EC" id="2.7.1.30"/>
    </reaction>
</comment>
<dbReference type="GO" id="GO:0004370">
    <property type="term" value="F:glycerol kinase activity"/>
    <property type="evidence" value="ECO:0007669"/>
    <property type="project" value="UniProtKB-EC"/>
</dbReference>
<dbReference type="Pfam" id="PF00370">
    <property type="entry name" value="FGGY_N"/>
    <property type="match status" value="1"/>
</dbReference>
<evidence type="ECO:0000256" key="9">
    <source>
        <dbReference type="ARBA" id="ARBA00043149"/>
    </source>
</evidence>
<evidence type="ECO:0000256" key="5">
    <source>
        <dbReference type="ARBA" id="ARBA00022741"/>
    </source>
</evidence>
<gene>
    <name evidence="16" type="primary">Gk</name>
    <name evidence="16" type="ORF">CDAR_293081</name>
</gene>
<evidence type="ECO:0000259" key="15">
    <source>
        <dbReference type="Pfam" id="PF02782"/>
    </source>
</evidence>
<keyword evidence="13" id="KW-1133">Transmembrane helix</keyword>
<evidence type="ECO:0000313" key="16">
    <source>
        <dbReference type="EMBL" id="GIY46109.1"/>
    </source>
</evidence>
<dbReference type="AlphaFoldDB" id="A0AAV4TK52"/>
<dbReference type="InterPro" id="IPR005999">
    <property type="entry name" value="Glycerol_kin"/>
</dbReference>
<sequence>MSESEKISSKVSNLIGAVDQGTSSSRFLIFDSDSAEIVTYHQIETKLLYPRAGWVEQDPLEILSNVNICIDKTVEKLREFEIDPSNIKAIGVTNQRETTVVWNKYTGKPLYNAIIWLDSRTADIVEILSKKGGSKAVKEKCGLPIATYFSAVKLRWLIENIPEVKQAIEQNQCLFGTVDSWIIWNLTGGINNGIHVTDVSNASRTMLMDIRTLQWDSWLCSFFQIPMFILPNIRSSSEILGYVSRSSLNGVPIAGCLGDQSAALLGQLCLKPGSAKNTYGTGCFLLCNTGKVPVWSKHGLLTTVAYKLGPDQPVIYALEGSVAIAGALIRWLRDNLGIIADSSFIEPLASSVESSHGVYFVPAFSGLYAPYWQPSARGIICGLTQFSTRAHIARAALEAVCFQTLEIAEAMKLDSGFPLEKLQVDGGMTSNKMLLQIQADLLGLPVVLPSMPETTALGVAMAAGAAKGIEVWDIASTDSSEVTTDVFIPSITVDEREFKYSMWKKAVTRSMHWEDDNSKAKFVMNPIMQSLPGGIFLFTSFAILLLAEVFK</sequence>
<dbReference type="PANTHER" id="PTHR10196">
    <property type="entry name" value="SUGAR KINASE"/>
    <property type="match status" value="1"/>
</dbReference>
<keyword evidence="4 12" id="KW-0808">Transferase</keyword>
<comment type="caution">
    <text evidence="16">The sequence shown here is derived from an EMBL/GenBank/DDBJ whole genome shotgun (WGS) entry which is preliminary data.</text>
</comment>
<dbReference type="InterPro" id="IPR018485">
    <property type="entry name" value="FGGY_C"/>
</dbReference>
<dbReference type="InterPro" id="IPR043129">
    <property type="entry name" value="ATPase_NBD"/>
</dbReference>
<keyword evidence="13" id="KW-0812">Transmembrane</keyword>
<dbReference type="EC" id="2.7.1.30" evidence="3"/>
<dbReference type="FunFam" id="3.30.420.40:FF:000108">
    <property type="entry name" value="Glycerol kinase, glycosomal"/>
    <property type="match status" value="1"/>
</dbReference>
<evidence type="ECO:0000256" key="13">
    <source>
        <dbReference type="SAM" id="Phobius"/>
    </source>
</evidence>
<feature type="domain" description="Carbohydrate kinase FGGY C-terminal" evidence="15">
    <location>
        <begin position="276"/>
        <end position="466"/>
    </location>
</feature>
<dbReference type="GO" id="GO:0006071">
    <property type="term" value="P:glycerol metabolic process"/>
    <property type="evidence" value="ECO:0007669"/>
    <property type="project" value="UniProtKB-KW"/>
</dbReference>
<evidence type="ECO:0000256" key="12">
    <source>
        <dbReference type="RuleBase" id="RU003733"/>
    </source>
</evidence>
<dbReference type="GO" id="GO:0005739">
    <property type="term" value="C:mitochondrion"/>
    <property type="evidence" value="ECO:0007669"/>
    <property type="project" value="TreeGrafter"/>
</dbReference>
<accession>A0AAV4TK52</accession>
<dbReference type="PANTHER" id="PTHR10196:SF69">
    <property type="entry name" value="GLYCEROL KINASE"/>
    <property type="match status" value="1"/>
</dbReference>
<dbReference type="Proteomes" id="UP001054837">
    <property type="component" value="Unassembled WGS sequence"/>
</dbReference>
<dbReference type="CDD" id="cd07792">
    <property type="entry name" value="ASKHA_NBD_FGGY_GK1-3-like"/>
    <property type="match status" value="1"/>
</dbReference>
<keyword evidence="7" id="KW-0319">Glycerol metabolism</keyword>
<protein>
    <recommendedName>
        <fullName evidence="11">Probable glycerol kinase</fullName>
        <ecNumber evidence="3">2.7.1.30</ecNumber>
    </recommendedName>
    <alternativeName>
        <fullName evidence="9">ATP:glycerol 3-phosphotransferase</fullName>
    </alternativeName>
</protein>
<evidence type="ECO:0000256" key="10">
    <source>
        <dbReference type="ARBA" id="ARBA00052101"/>
    </source>
</evidence>
<keyword evidence="6 12" id="KW-0418">Kinase</keyword>
<reference evidence="16 17" key="1">
    <citation type="submission" date="2021-06" db="EMBL/GenBank/DDBJ databases">
        <title>Caerostris darwini draft genome.</title>
        <authorList>
            <person name="Kono N."/>
            <person name="Arakawa K."/>
        </authorList>
    </citation>
    <scope>NUCLEOTIDE SEQUENCE [LARGE SCALE GENOMIC DNA]</scope>
</reference>
<keyword evidence="17" id="KW-1185">Reference proteome</keyword>
<feature type="transmembrane region" description="Helical" evidence="13">
    <location>
        <begin position="531"/>
        <end position="550"/>
    </location>
</feature>
<dbReference type="SUPFAM" id="SSF53067">
    <property type="entry name" value="Actin-like ATPase domain"/>
    <property type="match status" value="2"/>
</dbReference>
<dbReference type="GO" id="GO:0046167">
    <property type="term" value="P:glycerol-3-phosphate biosynthetic process"/>
    <property type="evidence" value="ECO:0007669"/>
    <property type="project" value="TreeGrafter"/>
</dbReference>
<dbReference type="Pfam" id="PF02782">
    <property type="entry name" value="FGGY_C"/>
    <property type="match status" value="1"/>
</dbReference>
<dbReference type="PROSITE" id="PS00933">
    <property type="entry name" value="FGGY_KINASES_1"/>
    <property type="match status" value="1"/>
</dbReference>
<name>A0AAV4TK52_9ARAC</name>
<comment type="pathway">
    <text evidence="1">Polyol metabolism; glycerol degradation via glycerol kinase pathway; sn-glycerol 3-phosphate from glycerol: step 1/1.</text>
</comment>
<evidence type="ECO:0000259" key="14">
    <source>
        <dbReference type="Pfam" id="PF00370"/>
    </source>
</evidence>
<keyword evidence="5" id="KW-0547">Nucleotide-binding</keyword>
<dbReference type="InterPro" id="IPR018483">
    <property type="entry name" value="Carb_kinase_FGGY_CS"/>
</dbReference>
<dbReference type="EMBL" id="BPLQ01009706">
    <property type="protein sequence ID" value="GIY46109.1"/>
    <property type="molecule type" value="Genomic_DNA"/>
</dbReference>
<proteinExistence type="inferred from homology"/>
<dbReference type="InterPro" id="IPR000577">
    <property type="entry name" value="Carb_kinase_FGGY"/>
</dbReference>
<evidence type="ECO:0000256" key="3">
    <source>
        <dbReference type="ARBA" id="ARBA00012099"/>
    </source>
</evidence>
<dbReference type="NCBIfam" id="TIGR01311">
    <property type="entry name" value="glycerol_kin"/>
    <property type="match status" value="1"/>
</dbReference>
<evidence type="ECO:0000256" key="7">
    <source>
        <dbReference type="ARBA" id="ARBA00022798"/>
    </source>
</evidence>
<dbReference type="InterPro" id="IPR018484">
    <property type="entry name" value="FGGY_N"/>
</dbReference>
<dbReference type="InterPro" id="IPR042018">
    <property type="entry name" value="GK1-3_metazoan-type"/>
</dbReference>
<feature type="domain" description="Carbohydrate kinase FGGY N-terminal" evidence="14">
    <location>
        <begin position="15"/>
        <end position="266"/>
    </location>
</feature>
<keyword evidence="13" id="KW-0472">Membrane</keyword>
<dbReference type="GO" id="GO:0006641">
    <property type="term" value="P:triglyceride metabolic process"/>
    <property type="evidence" value="ECO:0007669"/>
    <property type="project" value="TreeGrafter"/>
</dbReference>
<comment type="similarity">
    <text evidence="2 12">Belongs to the FGGY kinase family.</text>
</comment>
<dbReference type="NCBIfam" id="NF000756">
    <property type="entry name" value="PRK00047.1"/>
    <property type="match status" value="1"/>
</dbReference>
<dbReference type="PIRSF" id="PIRSF000538">
    <property type="entry name" value="GlpK"/>
    <property type="match status" value="1"/>
</dbReference>
<evidence type="ECO:0000256" key="4">
    <source>
        <dbReference type="ARBA" id="ARBA00022679"/>
    </source>
</evidence>
<dbReference type="FunFam" id="3.30.420.40:FF:000177">
    <property type="entry name" value="Glycerol kinase"/>
    <property type="match status" value="1"/>
</dbReference>
<keyword evidence="8" id="KW-0067">ATP-binding</keyword>